<evidence type="ECO:0000313" key="3">
    <source>
        <dbReference type="Proteomes" id="UP001204798"/>
    </source>
</evidence>
<dbReference type="InterPro" id="IPR017853">
    <property type="entry name" value="GH"/>
</dbReference>
<dbReference type="Proteomes" id="UP001204798">
    <property type="component" value="Unassembled WGS sequence"/>
</dbReference>
<protein>
    <recommendedName>
        <fullName evidence="4">Glycoside hydrolase family 42 N-terminal domain-containing protein</fullName>
    </recommendedName>
</protein>
<organism evidence="2 3">
    <name type="scientific">Candidatus Fervidibacter sacchari</name>
    <dbReference type="NCBI Taxonomy" id="1448929"/>
    <lineage>
        <taxon>Bacteria</taxon>
        <taxon>Candidatus Fervidibacterota</taxon>
        <taxon>Candidatus Fervidibacter</taxon>
    </lineage>
</organism>
<evidence type="ECO:0000313" key="2">
    <source>
        <dbReference type="EMBL" id="MCS3918489.1"/>
    </source>
</evidence>
<dbReference type="SUPFAM" id="SSF51445">
    <property type="entry name" value="(Trans)glycosidases"/>
    <property type="match status" value="1"/>
</dbReference>
<reference evidence="2 3" key="1">
    <citation type="submission" date="2022-08" db="EMBL/GenBank/DDBJ databases">
        <title>Bacterial and archaeal communities from various locations to study Microbial Dark Matter (Phase II).</title>
        <authorList>
            <person name="Stepanauskas R."/>
        </authorList>
    </citation>
    <scope>NUCLEOTIDE SEQUENCE [LARGE SCALE GENOMIC DNA]</scope>
    <source>
        <strain evidence="2 3">PD1</strain>
    </source>
</reference>
<gene>
    <name evidence="2" type="ORF">M2350_000889</name>
</gene>
<accession>A0ABT2ELB7</accession>
<keyword evidence="1" id="KW-0732">Signal</keyword>
<name>A0ABT2ELB7_9BACT</name>
<sequence>MRILMLVLCLAAMATKCFSQCRKKPVILFWCSTPEKLANATFITPQVWTPQDEYSADVLKRRPEYEQSSWLKKGITPLRWMGYPHEKSEQELIDYWASAVRQGYVGIAIDEIGHVSPEVDAKAARALIALKKACPNLFVAVWHAGGLTDELLKGYRDGADLVLLETYGVPFEMQRYMRWIEERISTVRKAGIIHKTVIALGINDAASKEEWQKVGQWVNSSLVLRQLMTFIRQKAPDMPGIAFFAPKASQKMLMAADKLAGEIFGKPAPLHDIIADYDAELRRPDGRVDVDLMVARLKELGVNTYFWLIWHAPTDWDDLHLFLPKAAEAGIQVWVYLVPPSESPPYTKLYSEPFRLDYIRWAEEIAKLSLKHPNLTAWVIDDFYANRQFFTPEYVRKMQERAKSINPRLAFLPLMYFPEINRKFVDEYGQVIDGVVVAYPKDADEIEEAWAILNDVAFPGELSYPWGTPSSPGDFVAVSQRAKVLPQEKHIIRFRQRDDFIGPTSGYHFKQLLIDGNVVWEEDVAGGTRQWQEVVVDVSEFVRGKEVVTVAFRLFDKKGVSNFGVRWRLKDLQVDGLEIEADLTEPQKWKVEKRGAFEAGFGENIVQGQGRFHIPFIVMTAAQPYEFRLRHGDPATPERIAQWLEMCLKMWKGGRCDGVVTYCLDKSLNSQTFHLARKLFMEFCSVRGGAGK</sequence>
<feature type="chain" id="PRO_5046231831" description="Glycoside hydrolase family 42 N-terminal domain-containing protein" evidence="1">
    <location>
        <begin position="20"/>
        <end position="692"/>
    </location>
</feature>
<comment type="caution">
    <text evidence="2">The sequence shown here is derived from an EMBL/GenBank/DDBJ whole genome shotgun (WGS) entry which is preliminary data.</text>
</comment>
<evidence type="ECO:0008006" key="4">
    <source>
        <dbReference type="Google" id="ProtNLM"/>
    </source>
</evidence>
<feature type="signal peptide" evidence="1">
    <location>
        <begin position="1"/>
        <end position="19"/>
    </location>
</feature>
<proteinExistence type="predicted"/>
<evidence type="ECO:0000256" key="1">
    <source>
        <dbReference type="SAM" id="SignalP"/>
    </source>
</evidence>
<keyword evidence="3" id="KW-1185">Reference proteome</keyword>
<dbReference type="EMBL" id="JANUCP010000002">
    <property type="protein sequence ID" value="MCS3918489.1"/>
    <property type="molecule type" value="Genomic_DNA"/>
</dbReference>